<protein>
    <submittedName>
        <fullName evidence="2">Uncharacterized protein</fullName>
    </submittedName>
</protein>
<evidence type="ECO:0000313" key="3">
    <source>
        <dbReference type="Proteomes" id="UP000295164"/>
    </source>
</evidence>
<keyword evidence="1" id="KW-0812">Transmembrane</keyword>
<keyword evidence="1" id="KW-1133">Transmembrane helix</keyword>
<proteinExistence type="predicted"/>
<evidence type="ECO:0000256" key="1">
    <source>
        <dbReference type="SAM" id="Phobius"/>
    </source>
</evidence>
<gene>
    <name evidence="2" type="ORF">E0486_16065</name>
</gene>
<feature type="transmembrane region" description="Helical" evidence="1">
    <location>
        <begin position="91"/>
        <end position="110"/>
    </location>
</feature>
<dbReference type="Proteomes" id="UP000295164">
    <property type="component" value="Unassembled WGS sequence"/>
</dbReference>
<feature type="transmembrane region" description="Helical" evidence="1">
    <location>
        <begin position="116"/>
        <end position="137"/>
    </location>
</feature>
<feature type="transmembrane region" description="Helical" evidence="1">
    <location>
        <begin position="175"/>
        <end position="193"/>
    </location>
</feature>
<comment type="caution">
    <text evidence="2">The sequence shown here is derived from an EMBL/GenBank/DDBJ whole genome shotgun (WGS) entry which is preliminary data.</text>
</comment>
<sequence>MELTAEQVEILFAFTRKKYVHWYDLQAEVVDHLASRIEECSAKDPSLSFETALQKVYKEFGLFGFAHIVKEKQAQLQRSSRRTWWAAFRSFFRWPHGIGLLAALLLLWQVTHLLPVWVALFLLIGPYLVSEGQLLWLRRKQRRLARPLLLLELSPLRFTAGFFYLQLAVNVNGHWSHTGLFVLGVITLLCVLVNRASIAGHQRVQREAETLYPEAFVPAG</sequence>
<dbReference type="OrthoDB" id="662673at2"/>
<evidence type="ECO:0000313" key="2">
    <source>
        <dbReference type="EMBL" id="TCZ67191.1"/>
    </source>
</evidence>
<feature type="transmembrane region" description="Helical" evidence="1">
    <location>
        <begin position="149"/>
        <end position="169"/>
    </location>
</feature>
<dbReference type="EMBL" id="SKFH01000038">
    <property type="protein sequence ID" value="TCZ67191.1"/>
    <property type="molecule type" value="Genomic_DNA"/>
</dbReference>
<accession>A0A4R4DV40</accession>
<organism evidence="2 3">
    <name type="scientific">Flaviaesturariibacter aridisoli</name>
    <dbReference type="NCBI Taxonomy" id="2545761"/>
    <lineage>
        <taxon>Bacteria</taxon>
        <taxon>Pseudomonadati</taxon>
        <taxon>Bacteroidota</taxon>
        <taxon>Chitinophagia</taxon>
        <taxon>Chitinophagales</taxon>
        <taxon>Chitinophagaceae</taxon>
        <taxon>Flaviaestuariibacter</taxon>
    </lineage>
</organism>
<dbReference type="AlphaFoldDB" id="A0A4R4DV40"/>
<keyword evidence="1" id="KW-0472">Membrane</keyword>
<name>A0A4R4DV40_9BACT</name>
<dbReference type="RefSeq" id="WP_131853630.1">
    <property type="nucleotide sequence ID" value="NZ_SKFH01000038.1"/>
</dbReference>
<keyword evidence="3" id="KW-1185">Reference proteome</keyword>
<reference evidence="2 3" key="1">
    <citation type="submission" date="2019-03" db="EMBL/GenBank/DDBJ databases">
        <authorList>
            <person name="Kim M.K.M."/>
        </authorList>
    </citation>
    <scope>NUCLEOTIDE SEQUENCE [LARGE SCALE GENOMIC DNA]</scope>
    <source>
        <strain evidence="2 3">17J68-15</strain>
    </source>
</reference>